<dbReference type="RefSeq" id="WP_054582642.1">
    <property type="nucleotide sequence ID" value="NZ_LGUC01000001.1"/>
</dbReference>
<reference evidence="2" key="1">
    <citation type="submission" date="2013-11" db="EMBL/GenBank/DDBJ databases">
        <authorList>
            <person name="Hoang H.T."/>
            <person name="Killian M.L."/>
            <person name="Madson D.M."/>
            <person name="Arruda P.H.E."/>
            <person name="Sun D."/>
            <person name="Schwartz K.J."/>
            <person name="Yoon K."/>
        </authorList>
    </citation>
    <scope>NUCLEOTIDE SEQUENCE [LARGE SCALE GENOMIC DNA]</scope>
    <source>
        <strain evidence="2">CDK2</strain>
    </source>
</reference>
<dbReference type="EMBL" id="LGUC01000001">
    <property type="protein sequence ID" value="KPN29316.1"/>
    <property type="molecule type" value="Genomic_DNA"/>
</dbReference>
<evidence type="ECO:0000313" key="1">
    <source>
        <dbReference type="EMBL" id="KPN29316.1"/>
    </source>
</evidence>
<dbReference type="AlphaFoldDB" id="A0A0P7HRM9"/>
<name>A0A0P7HRM9_9EURY</name>
<gene>
    <name evidence="1" type="ORF">SY89_00029</name>
</gene>
<evidence type="ECO:0000313" key="2">
    <source>
        <dbReference type="Proteomes" id="UP000050535"/>
    </source>
</evidence>
<comment type="caution">
    <text evidence="1">The sequence shown here is derived from an EMBL/GenBank/DDBJ whole genome shotgun (WGS) entry which is preliminary data.</text>
</comment>
<dbReference type="OrthoDB" id="212428at2157"/>
<dbReference type="STRING" id="699431.SY89_00029"/>
<proteinExistence type="predicted"/>
<sequence>MSKTVHELRNEIRVGVGRYERQVSSGFTKEALAAICESVDADVDTAVIPGKDVMRQAISDEVAGVDGSRDQTSGFRKAELEAIAAELDGN</sequence>
<protein>
    <submittedName>
        <fullName evidence="1">Uncharacterized protein</fullName>
    </submittedName>
</protein>
<dbReference type="Proteomes" id="UP000050535">
    <property type="component" value="Unassembled WGS sequence"/>
</dbReference>
<dbReference type="PATRIC" id="fig|699431.3.peg.34"/>
<accession>A0A0P7HRM9</accession>
<keyword evidence="2" id="KW-1185">Reference proteome</keyword>
<organism evidence="1 2">
    <name type="scientific">Halolamina pelagica</name>
    <dbReference type="NCBI Taxonomy" id="699431"/>
    <lineage>
        <taxon>Archaea</taxon>
        <taxon>Methanobacteriati</taxon>
        <taxon>Methanobacteriota</taxon>
        <taxon>Stenosarchaea group</taxon>
        <taxon>Halobacteria</taxon>
        <taxon>Halobacteriales</taxon>
        <taxon>Haloferacaceae</taxon>
    </lineage>
</organism>